<gene>
    <name evidence="2" type="ordered locus">Deba_1077</name>
</gene>
<dbReference type="RefSeq" id="WP_013257899.1">
    <property type="nucleotide sequence ID" value="NC_014365.1"/>
</dbReference>
<evidence type="ECO:0000313" key="3">
    <source>
        <dbReference type="Proteomes" id="UP000009047"/>
    </source>
</evidence>
<accession>E1QIM2</accession>
<evidence type="ECO:0000313" key="2">
    <source>
        <dbReference type="EMBL" id="ADK84445.1"/>
    </source>
</evidence>
<protein>
    <recommendedName>
        <fullName evidence="4">NYN domain-containing protein</fullName>
    </recommendedName>
</protein>
<evidence type="ECO:0000256" key="1">
    <source>
        <dbReference type="SAM" id="MobiDB-lite"/>
    </source>
</evidence>
<dbReference type="KEGG" id="dbr:Deba_1077"/>
<organism evidence="2 3">
    <name type="scientific">Desulfarculus baarsii (strain ATCC 33931 / DSM 2075 / LMG 7858 / VKM B-1802 / 2st14)</name>
    <dbReference type="NCBI Taxonomy" id="644282"/>
    <lineage>
        <taxon>Bacteria</taxon>
        <taxon>Pseudomonadati</taxon>
        <taxon>Thermodesulfobacteriota</taxon>
        <taxon>Desulfarculia</taxon>
        <taxon>Desulfarculales</taxon>
        <taxon>Desulfarculaceae</taxon>
        <taxon>Desulfarculus</taxon>
    </lineage>
</organism>
<dbReference type="AlphaFoldDB" id="E1QIM2"/>
<dbReference type="STRING" id="644282.Deba_1077"/>
<name>E1QIM2_DESB2</name>
<reference evidence="2 3" key="1">
    <citation type="journal article" date="2010" name="Stand. Genomic Sci.">
        <title>Complete genome sequence of Desulfarculus baarsii type strain (2st14).</title>
        <authorList>
            <person name="Sun H."/>
            <person name="Spring S."/>
            <person name="Lapidus A."/>
            <person name="Davenport K."/>
            <person name="Del Rio T.G."/>
            <person name="Tice H."/>
            <person name="Nolan M."/>
            <person name="Copeland A."/>
            <person name="Cheng J.F."/>
            <person name="Lucas S."/>
            <person name="Tapia R."/>
            <person name="Goodwin L."/>
            <person name="Pitluck S."/>
            <person name="Ivanova N."/>
            <person name="Pagani I."/>
            <person name="Mavromatis K."/>
            <person name="Ovchinnikova G."/>
            <person name="Pati A."/>
            <person name="Chen A."/>
            <person name="Palaniappan K."/>
            <person name="Hauser L."/>
            <person name="Chang Y.J."/>
            <person name="Jeffries C.D."/>
            <person name="Detter J.C."/>
            <person name="Han C."/>
            <person name="Rohde M."/>
            <person name="Brambilla E."/>
            <person name="Goker M."/>
            <person name="Woyke T."/>
            <person name="Bristow J."/>
            <person name="Eisen J.A."/>
            <person name="Markowitz V."/>
            <person name="Hugenholtz P."/>
            <person name="Kyrpides N.C."/>
            <person name="Klenk H.P."/>
            <person name="Land M."/>
        </authorList>
    </citation>
    <scope>NUCLEOTIDE SEQUENCE [LARGE SCALE GENOMIC DNA]</scope>
    <source>
        <strain evidence="3">ATCC 33931 / DSM 2075 / LMG 7858 / VKM B-1802 / 2st14</strain>
    </source>
</reference>
<keyword evidence="3" id="KW-1185">Reference proteome</keyword>
<dbReference type="OrthoDB" id="9791091at2"/>
<dbReference type="InterPro" id="IPR010298">
    <property type="entry name" value="YacP-like"/>
</dbReference>
<sequence length="167" mass="17757">MQLVIDGYNLIHHVPELAMAEATGQGADALAAALNLYRRKKAHKITIVLDGGPEPEGGRQALHGVPTLFSGRARSADDVIADLAARHGPGLTVVTSDRDLARRCQAHDAQVVSSGRFAALLMDCVLGAGGSAEDEGDDGWDFSTRKKGPSTRAPKRLRRRKSVLGKL</sequence>
<feature type="region of interest" description="Disordered" evidence="1">
    <location>
        <begin position="130"/>
        <end position="167"/>
    </location>
</feature>
<feature type="compositionally biased region" description="Basic residues" evidence="1">
    <location>
        <begin position="145"/>
        <end position="167"/>
    </location>
</feature>
<proteinExistence type="predicted"/>
<dbReference type="EMBL" id="CP002085">
    <property type="protein sequence ID" value="ADK84445.1"/>
    <property type="molecule type" value="Genomic_DNA"/>
</dbReference>
<dbReference type="Pfam" id="PF05991">
    <property type="entry name" value="NYN_YacP"/>
    <property type="match status" value="1"/>
</dbReference>
<dbReference type="HOGENOM" id="CLU_129254_0_0_7"/>
<dbReference type="Proteomes" id="UP000009047">
    <property type="component" value="Chromosome"/>
</dbReference>
<dbReference type="eggNOG" id="COG3688">
    <property type="taxonomic scope" value="Bacteria"/>
</dbReference>
<evidence type="ECO:0008006" key="4">
    <source>
        <dbReference type="Google" id="ProtNLM"/>
    </source>
</evidence>